<gene>
    <name evidence="1" type="ORF">PsAD2_03074</name>
</gene>
<dbReference type="STRING" id="989403.SAMN05421798_1107"/>
<evidence type="ECO:0000313" key="1">
    <source>
        <dbReference type="EMBL" id="KZL17736.1"/>
    </source>
</evidence>
<dbReference type="Proteomes" id="UP000076577">
    <property type="component" value="Unassembled WGS sequence"/>
</dbReference>
<accession>A0A165XIJ7</accession>
<dbReference type="PATRIC" id="fig|989403.3.peg.3292"/>
<dbReference type="EMBL" id="LMCB01000030">
    <property type="protein sequence ID" value="KZL17736.1"/>
    <property type="molecule type" value="Genomic_DNA"/>
</dbReference>
<keyword evidence="2" id="KW-1185">Reference proteome</keyword>
<reference evidence="1 2" key="1">
    <citation type="journal article" date="2016" name="Front. Microbiol.">
        <title>Comparative Genomic Analysis Reveals a Diverse Repertoire of Genes Involved in Prokaryote-Eukaryote Interactions within the Pseudovibrio Genus.</title>
        <authorList>
            <person name="Romano S."/>
            <person name="Fernandez-Guerra A."/>
            <person name="Reen F.J."/>
            <person name="Glockner F.O."/>
            <person name="Crowley S.P."/>
            <person name="O'Sullivan O."/>
            <person name="Cotter P.D."/>
            <person name="Adams C."/>
            <person name="Dobson A.D."/>
            <person name="O'Gara F."/>
        </authorList>
    </citation>
    <scope>NUCLEOTIDE SEQUENCE [LARGE SCALE GENOMIC DNA]</scope>
    <source>
        <strain evidence="1 2">Ad2</strain>
    </source>
</reference>
<evidence type="ECO:0000313" key="2">
    <source>
        <dbReference type="Proteomes" id="UP000076577"/>
    </source>
</evidence>
<name>A0A165XIJ7_9HYPH</name>
<comment type="caution">
    <text evidence="1">The sequence shown here is derived from an EMBL/GenBank/DDBJ whole genome shotgun (WGS) entry which is preliminary data.</text>
</comment>
<organism evidence="1 2">
    <name type="scientific">Pseudovibrio axinellae</name>
    <dbReference type="NCBI Taxonomy" id="989403"/>
    <lineage>
        <taxon>Bacteria</taxon>
        <taxon>Pseudomonadati</taxon>
        <taxon>Pseudomonadota</taxon>
        <taxon>Alphaproteobacteria</taxon>
        <taxon>Hyphomicrobiales</taxon>
        <taxon>Stappiaceae</taxon>
        <taxon>Pseudovibrio</taxon>
    </lineage>
</organism>
<proteinExistence type="predicted"/>
<evidence type="ECO:0008006" key="3">
    <source>
        <dbReference type="Google" id="ProtNLM"/>
    </source>
</evidence>
<protein>
    <recommendedName>
        <fullName evidence="3">Lipid A 3-O-deacylase (PagL)</fullName>
    </recommendedName>
</protein>
<dbReference type="AlphaFoldDB" id="A0A165XIJ7"/>
<sequence length="225" mass="25311">MTRKYLNCRSICYRYYLELISLLLFFGLAPHHTYAQEASGWQWSKPNAPCMGKCAVSVYGGRFVKTGMSDIATTGLPAWNWDYNNDYFVGATISRSLLSFKNILDFEPELGVGQRFGVQHETEFWAALYVRYSAFPWNDYLMTSIAVSTGVNYATGVSDIEQKRGGQGGGSRLLHFLSPEITFALPSAPDKQLFFRFHHRSGAYGIISDTKGGSQYATGGFRYKF</sequence>